<dbReference type="AlphaFoldDB" id="A0A379C803"/>
<evidence type="ECO:0000313" key="1">
    <source>
        <dbReference type="EMBL" id="SUB57727.1"/>
    </source>
</evidence>
<dbReference type="RefSeq" id="WP_019035279.1">
    <property type="nucleotide sequence ID" value="NZ_UGSZ01000001.1"/>
</dbReference>
<protein>
    <submittedName>
        <fullName evidence="1">Uncharacterized protein</fullName>
    </submittedName>
</protein>
<accession>A0A379C803</accession>
<gene>
    <name evidence="1" type="ORF">NCTC13149_01584</name>
</gene>
<dbReference type="STRING" id="1122949.GCA_000378725_01666"/>
<dbReference type="EMBL" id="UGSZ01000001">
    <property type="protein sequence ID" value="SUB57727.1"/>
    <property type="molecule type" value="Genomic_DNA"/>
</dbReference>
<reference evidence="1 2" key="1">
    <citation type="submission" date="2018-06" db="EMBL/GenBank/DDBJ databases">
        <authorList>
            <consortium name="Pathogen Informatics"/>
            <person name="Doyle S."/>
        </authorList>
    </citation>
    <scope>NUCLEOTIDE SEQUENCE [LARGE SCALE GENOMIC DNA]</scope>
    <source>
        <strain evidence="1 2">NCTC13149</strain>
    </source>
</reference>
<sequence>MRKSVVERFLGKRVKVKCQDGDEYIGILEKGTCYEEGYYHCKQEENGRDNHWFRSSHIKSMKVGE</sequence>
<proteinExistence type="predicted"/>
<dbReference type="Proteomes" id="UP000255517">
    <property type="component" value="Unassembled WGS sequence"/>
</dbReference>
<organism evidence="1 2">
    <name type="scientific">Peptoniphilus lacrimalis</name>
    <dbReference type="NCBI Taxonomy" id="33031"/>
    <lineage>
        <taxon>Bacteria</taxon>
        <taxon>Bacillati</taxon>
        <taxon>Bacillota</taxon>
        <taxon>Tissierellia</taxon>
        <taxon>Tissierellales</taxon>
        <taxon>Peptoniphilaceae</taxon>
        <taxon>Peptoniphilus</taxon>
    </lineage>
</organism>
<evidence type="ECO:0000313" key="2">
    <source>
        <dbReference type="Proteomes" id="UP000255517"/>
    </source>
</evidence>
<name>A0A379C803_9FIRM</name>
<dbReference type="OrthoDB" id="9949820at2"/>